<evidence type="ECO:0000313" key="10">
    <source>
        <dbReference type="EMBL" id="SDY81573.1"/>
    </source>
</evidence>
<dbReference type="AlphaFoldDB" id="A0A1H3MYJ2"/>
<dbReference type="InterPro" id="IPR036388">
    <property type="entry name" value="WH-like_DNA-bd_sf"/>
</dbReference>
<evidence type="ECO:0000256" key="4">
    <source>
        <dbReference type="ARBA" id="ARBA00023125"/>
    </source>
</evidence>
<keyword evidence="3" id="KW-0805">Transcription regulation</keyword>
<proteinExistence type="predicted"/>
<dbReference type="GO" id="GO:0000156">
    <property type="term" value="F:phosphorelay response regulator activity"/>
    <property type="evidence" value="ECO:0007669"/>
    <property type="project" value="TreeGrafter"/>
</dbReference>
<evidence type="ECO:0000256" key="3">
    <source>
        <dbReference type="ARBA" id="ARBA00023015"/>
    </source>
</evidence>
<dbReference type="GO" id="GO:0005829">
    <property type="term" value="C:cytosol"/>
    <property type="evidence" value="ECO:0007669"/>
    <property type="project" value="TreeGrafter"/>
</dbReference>
<dbReference type="InterPro" id="IPR001789">
    <property type="entry name" value="Sig_transdc_resp-reg_receiver"/>
</dbReference>
<sequence length="269" mass="29293">MSQGSGLIQTATMRALTVARRFDYCTCVMTEAPHILVVDDHRQIRESVTRYLQKNGMRATAARDAVEMDAQLAGGHFDLVVLDVMMPGEDGLSVCRRLSAGDAPPIILLTALGQESDRIAGLEIGADDYLGKPFNPRELLARIRAVLRRAPAGGEVHAGAFAGKRIRFAGLVLDTDSHVVEGSEMGAVTLTTADFRLLVVLLERPRRVLSRDQLMDLTSGRAAGPLDRTIDNQISRLRRKLEPHDLAPRIITTVRNGGYCLAADVEVDA</sequence>
<organism evidence="10 11">
    <name type="scientific">Citreimonas salinaria</name>
    <dbReference type="NCBI Taxonomy" id="321339"/>
    <lineage>
        <taxon>Bacteria</taxon>
        <taxon>Pseudomonadati</taxon>
        <taxon>Pseudomonadota</taxon>
        <taxon>Alphaproteobacteria</taxon>
        <taxon>Rhodobacterales</taxon>
        <taxon>Roseobacteraceae</taxon>
        <taxon>Citreimonas</taxon>
    </lineage>
</organism>
<dbReference type="PANTHER" id="PTHR48111">
    <property type="entry name" value="REGULATOR OF RPOS"/>
    <property type="match status" value="1"/>
</dbReference>
<feature type="domain" description="OmpR/PhoB-type" evidence="9">
    <location>
        <begin position="163"/>
        <end position="263"/>
    </location>
</feature>
<keyword evidence="4 7" id="KW-0238">DNA-binding</keyword>
<dbReference type="InterPro" id="IPR016032">
    <property type="entry name" value="Sig_transdc_resp-reg_C-effctor"/>
</dbReference>
<dbReference type="InterPro" id="IPR001867">
    <property type="entry name" value="OmpR/PhoB-type_DNA-bd"/>
</dbReference>
<dbReference type="Pfam" id="PF00072">
    <property type="entry name" value="Response_reg"/>
    <property type="match status" value="1"/>
</dbReference>
<evidence type="ECO:0000259" key="8">
    <source>
        <dbReference type="PROSITE" id="PS50110"/>
    </source>
</evidence>
<dbReference type="SMART" id="SM00448">
    <property type="entry name" value="REC"/>
    <property type="match status" value="1"/>
</dbReference>
<keyword evidence="11" id="KW-1185">Reference proteome</keyword>
<dbReference type="Gene3D" id="3.40.50.2300">
    <property type="match status" value="1"/>
</dbReference>
<gene>
    <name evidence="10" type="ORF">SAMN05444340_11931</name>
</gene>
<protein>
    <submittedName>
        <fullName evidence="10">Two-component system, OmpR family, response regulator</fullName>
    </submittedName>
</protein>
<feature type="DNA-binding region" description="OmpR/PhoB-type" evidence="7">
    <location>
        <begin position="163"/>
        <end position="263"/>
    </location>
</feature>
<evidence type="ECO:0000256" key="7">
    <source>
        <dbReference type="PROSITE-ProRule" id="PRU01091"/>
    </source>
</evidence>
<keyword evidence="5" id="KW-0804">Transcription</keyword>
<dbReference type="GO" id="GO:0006355">
    <property type="term" value="P:regulation of DNA-templated transcription"/>
    <property type="evidence" value="ECO:0007669"/>
    <property type="project" value="InterPro"/>
</dbReference>
<keyword evidence="1 6" id="KW-0597">Phosphoprotein</keyword>
<dbReference type="InterPro" id="IPR039420">
    <property type="entry name" value="WalR-like"/>
</dbReference>
<dbReference type="Gene3D" id="6.10.250.690">
    <property type="match status" value="1"/>
</dbReference>
<dbReference type="PROSITE" id="PS51755">
    <property type="entry name" value="OMPR_PHOB"/>
    <property type="match status" value="1"/>
</dbReference>
<dbReference type="InterPro" id="IPR011006">
    <property type="entry name" value="CheY-like_superfamily"/>
</dbReference>
<dbReference type="GO" id="GO:0000976">
    <property type="term" value="F:transcription cis-regulatory region binding"/>
    <property type="evidence" value="ECO:0007669"/>
    <property type="project" value="TreeGrafter"/>
</dbReference>
<dbReference type="CDD" id="cd00383">
    <property type="entry name" value="trans_reg_C"/>
    <property type="match status" value="1"/>
</dbReference>
<dbReference type="SMART" id="SM00862">
    <property type="entry name" value="Trans_reg_C"/>
    <property type="match status" value="1"/>
</dbReference>
<dbReference type="SUPFAM" id="SSF46894">
    <property type="entry name" value="C-terminal effector domain of the bipartite response regulators"/>
    <property type="match status" value="1"/>
</dbReference>
<accession>A0A1H3MYJ2</accession>
<dbReference type="PROSITE" id="PS50110">
    <property type="entry name" value="RESPONSE_REGULATORY"/>
    <property type="match status" value="1"/>
</dbReference>
<evidence type="ECO:0000259" key="9">
    <source>
        <dbReference type="PROSITE" id="PS51755"/>
    </source>
</evidence>
<dbReference type="EMBL" id="FNPF01000019">
    <property type="protein sequence ID" value="SDY81573.1"/>
    <property type="molecule type" value="Genomic_DNA"/>
</dbReference>
<dbReference type="STRING" id="321339.SAMN05444340_11931"/>
<dbReference type="SUPFAM" id="SSF52172">
    <property type="entry name" value="CheY-like"/>
    <property type="match status" value="1"/>
</dbReference>
<feature type="domain" description="Response regulatory" evidence="8">
    <location>
        <begin position="34"/>
        <end position="147"/>
    </location>
</feature>
<evidence type="ECO:0000256" key="2">
    <source>
        <dbReference type="ARBA" id="ARBA00023012"/>
    </source>
</evidence>
<reference evidence="10 11" key="1">
    <citation type="submission" date="2016-10" db="EMBL/GenBank/DDBJ databases">
        <authorList>
            <person name="de Groot N.N."/>
        </authorList>
    </citation>
    <scope>NUCLEOTIDE SEQUENCE [LARGE SCALE GENOMIC DNA]</scope>
    <source>
        <strain evidence="10 11">DSM 26880</strain>
    </source>
</reference>
<evidence type="ECO:0000256" key="5">
    <source>
        <dbReference type="ARBA" id="ARBA00023163"/>
    </source>
</evidence>
<dbReference type="GO" id="GO:0032993">
    <property type="term" value="C:protein-DNA complex"/>
    <property type="evidence" value="ECO:0007669"/>
    <property type="project" value="TreeGrafter"/>
</dbReference>
<evidence type="ECO:0000256" key="6">
    <source>
        <dbReference type="PROSITE-ProRule" id="PRU00169"/>
    </source>
</evidence>
<dbReference type="Proteomes" id="UP000199286">
    <property type="component" value="Unassembled WGS sequence"/>
</dbReference>
<keyword evidence="2" id="KW-0902">Two-component regulatory system</keyword>
<dbReference type="Pfam" id="PF00486">
    <property type="entry name" value="Trans_reg_C"/>
    <property type="match status" value="1"/>
</dbReference>
<name>A0A1H3MYJ2_9RHOB</name>
<dbReference type="PANTHER" id="PTHR48111:SF4">
    <property type="entry name" value="DNA-BINDING DUAL TRANSCRIPTIONAL REGULATOR OMPR"/>
    <property type="match status" value="1"/>
</dbReference>
<feature type="modified residue" description="4-aspartylphosphate" evidence="6">
    <location>
        <position position="83"/>
    </location>
</feature>
<evidence type="ECO:0000313" key="11">
    <source>
        <dbReference type="Proteomes" id="UP000199286"/>
    </source>
</evidence>
<evidence type="ECO:0000256" key="1">
    <source>
        <dbReference type="ARBA" id="ARBA00022553"/>
    </source>
</evidence>
<dbReference type="Gene3D" id="1.10.10.10">
    <property type="entry name" value="Winged helix-like DNA-binding domain superfamily/Winged helix DNA-binding domain"/>
    <property type="match status" value="1"/>
</dbReference>